<gene>
    <name evidence="1" type="ORF">AXF42_Ash012638</name>
</gene>
<keyword evidence="2" id="KW-1185">Reference proteome</keyword>
<protein>
    <submittedName>
        <fullName evidence="1">Uncharacterized protein</fullName>
    </submittedName>
</protein>
<evidence type="ECO:0000313" key="2">
    <source>
        <dbReference type="Proteomes" id="UP000236161"/>
    </source>
</evidence>
<organism evidence="1 2">
    <name type="scientific">Apostasia shenzhenica</name>
    <dbReference type="NCBI Taxonomy" id="1088818"/>
    <lineage>
        <taxon>Eukaryota</taxon>
        <taxon>Viridiplantae</taxon>
        <taxon>Streptophyta</taxon>
        <taxon>Embryophyta</taxon>
        <taxon>Tracheophyta</taxon>
        <taxon>Spermatophyta</taxon>
        <taxon>Magnoliopsida</taxon>
        <taxon>Liliopsida</taxon>
        <taxon>Asparagales</taxon>
        <taxon>Orchidaceae</taxon>
        <taxon>Apostasioideae</taxon>
        <taxon>Apostasia</taxon>
    </lineage>
</organism>
<dbReference type="EMBL" id="KZ454132">
    <property type="protein sequence ID" value="PKA46505.1"/>
    <property type="molecule type" value="Genomic_DNA"/>
</dbReference>
<dbReference type="Proteomes" id="UP000236161">
    <property type="component" value="Unassembled WGS sequence"/>
</dbReference>
<sequence>MNLLKRESGTFGFDQIFLQNFVSGLTFACNLADHQLRVVEDLDIFDSKVVAITGVSNESLIFDLVAHGGQVKPNYLMELDSFWAGEEGTNPSGRFT</sequence>
<accession>A0A2H9ZT86</accession>
<dbReference type="PROSITE" id="PS51257">
    <property type="entry name" value="PROKAR_LIPOPROTEIN"/>
    <property type="match status" value="1"/>
</dbReference>
<dbReference type="AlphaFoldDB" id="A0A2H9ZT86"/>
<reference evidence="1 2" key="1">
    <citation type="journal article" date="2017" name="Nature">
        <title>The Apostasia genome and the evolution of orchids.</title>
        <authorList>
            <person name="Zhang G.Q."/>
            <person name="Liu K.W."/>
            <person name="Li Z."/>
            <person name="Lohaus R."/>
            <person name="Hsiao Y.Y."/>
            <person name="Niu S.C."/>
            <person name="Wang J.Y."/>
            <person name="Lin Y.C."/>
            <person name="Xu Q."/>
            <person name="Chen L.J."/>
            <person name="Yoshida K."/>
            <person name="Fujiwara S."/>
            <person name="Wang Z.W."/>
            <person name="Zhang Y.Q."/>
            <person name="Mitsuda N."/>
            <person name="Wang M."/>
            <person name="Liu G.H."/>
            <person name="Pecoraro L."/>
            <person name="Huang H.X."/>
            <person name="Xiao X.J."/>
            <person name="Lin M."/>
            <person name="Wu X.Y."/>
            <person name="Wu W.L."/>
            <person name="Chen Y.Y."/>
            <person name="Chang S.B."/>
            <person name="Sakamoto S."/>
            <person name="Ohme-Takagi M."/>
            <person name="Yagi M."/>
            <person name="Zeng S.J."/>
            <person name="Shen C.Y."/>
            <person name="Yeh C.M."/>
            <person name="Luo Y.B."/>
            <person name="Tsai W.C."/>
            <person name="Van de Peer Y."/>
            <person name="Liu Z.J."/>
        </authorList>
    </citation>
    <scope>NUCLEOTIDE SEQUENCE [LARGE SCALE GENOMIC DNA]</scope>
    <source>
        <strain evidence="2">cv. Shenzhen</strain>
        <tissue evidence="1">Stem</tissue>
    </source>
</reference>
<name>A0A2H9ZT86_9ASPA</name>
<proteinExistence type="predicted"/>
<evidence type="ECO:0000313" key="1">
    <source>
        <dbReference type="EMBL" id="PKA46505.1"/>
    </source>
</evidence>